<keyword evidence="6 10" id="KW-0547">Nucleotide-binding</keyword>
<dbReference type="InterPro" id="IPR027417">
    <property type="entry name" value="P-loop_NTPase"/>
</dbReference>
<evidence type="ECO:0000256" key="1">
    <source>
        <dbReference type="ARBA" id="ARBA00001946"/>
    </source>
</evidence>
<dbReference type="InterPro" id="IPR039657">
    <property type="entry name" value="Dimethylallyltransferase"/>
</dbReference>
<gene>
    <name evidence="10" type="primary">miaA</name>
    <name evidence="14" type="ORF">COV01_02880</name>
</gene>
<keyword evidence="7 10" id="KW-0067">ATP-binding</keyword>
<evidence type="ECO:0000256" key="9">
    <source>
        <dbReference type="ARBA" id="ARBA00049563"/>
    </source>
</evidence>
<feature type="binding site" evidence="10">
    <location>
        <begin position="14"/>
        <end position="19"/>
    </location>
    <ligand>
        <name>substrate</name>
    </ligand>
</feature>
<evidence type="ECO:0000256" key="8">
    <source>
        <dbReference type="ARBA" id="ARBA00022842"/>
    </source>
</evidence>
<accession>A0A2M8LBR3</accession>
<evidence type="ECO:0000256" key="5">
    <source>
        <dbReference type="ARBA" id="ARBA00022694"/>
    </source>
</evidence>
<evidence type="ECO:0000313" key="14">
    <source>
        <dbReference type="EMBL" id="PJE74025.1"/>
    </source>
</evidence>
<comment type="subunit">
    <text evidence="10">Monomer.</text>
</comment>
<dbReference type="PANTHER" id="PTHR11088:SF60">
    <property type="entry name" value="TRNA DIMETHYLALLYLTRANSFERASE"/>
    <property type="match status" value="1"/>
</dbReference>
<keyword evidence="8 10" id="KW-0460">Magnesium</keyword>
<dbReference type="GO" id="GO:0052381">
    <property type="term" value="F:tRNA dimethylallyltransferase activity"/>
    <property type="evidence" value="ECO:0007669"/>
    <property type="project" value="UniProtKB-UniRule"/>
</dbReference>
<evidence type="ECO:0000256" key="4">
    <source>
        <dbReference type="ARBA" id="ARBA00022679"/>
    </source>
</evidence>
<dbReference type="Gene3D" id="3.40.50.300">
    <property type="entry name" value="P-loop containing nucleotide triphosphate hydrolases"/>
    <property type="match status" value="1"/>
</dbReference>
<evidence type="ECO:0000313" key="15">
    <source>
        <dbReference type="Proteomes" id="UP000228700"/>
    </source>
</evidence>
<keyword evidence="4 10" id="KW-0808">Transferase</keyword>
<evidence type="ECO:0000256" key="6">
    <source>
        <dbReference type="ARBA" id="ARBA00022741"/>
    </source>
</evidence>
<dbReference type="Gene3D" id="1.10.20.140">
    <property type="match status" value="1"/>
</dbReference>
<evidence type="ECO:0000256" key="12">
    <source>
        <dbReference type="RuleBase" id="RU003784"/>
    </source>
</evidence>
<comment type="caution">
    <text evidence="10">Lacks conserved residue(s) required for the propagation of feature annotation.</text>
</comment>
<comment type="similarity">
    <text evidence="3 10 13">Belongs to the IPP transferase family.</text>
</comment>
<comment type="caution">
    <text evidence="14">The sequence shown here is derived from an EMBL/GenBank/DDBJ whole genome shotgun (WGS) entry which is preliminary data.</text>
</comment>
<dbReference type="NCBIfam" id="TIGR00174">
    <property type="entry name" value="miaA"/>
    <property type="match status" value="1"/>
</dbReference>
<protein>
    <recommendedName>
        <fullName evidence="10">tRNA dimethylallyltransferase</fullName>
        <ecNumber evidence="10">2.5.1.75</ecNumber>
    </recommendedName>
    <alternativeName>
        <fullName evidence="10">Dimethylallyl diphosphate:tRNA dimethylallyltransferase</fullName>
        <shortName evidence="10">DMAPP:tRNA dimethylallyltransferase</shortName>
        <shortName evidence="10">DMATase</shortName>
    </alternativeName>
    <alternativeName>
        <fullName evidence="10">Isopentenyl-diphosphate:tRNA isopentenyltransferase</fullName>
        <shortName evidence="10">IPP transferase</shortName>
        <shortName evidence="10">IPPT</shortName>
        <shortName evidence="10">IPTase</shortName>
    </alternativeName>
</protein>
<comment type="cofactor">
    <cofactor evidence="1 10">
        <name>Mg(2+)</name>
        <dbReference type="ChEBI" id="CHEBI:18420"/>
    </cofactor>
</comment>
<dbReference type="Proteomes" id="UP000228700">
    <property type="component" value="Unassembled WGS sequence"/>
</dbReference>
<name>A0A2M8LBR3_9BACT</name>
<proteinExistence type="inferred from homology"/>
<dbReference type="AlphaFoldDB" id="A0A2M8LBR3"/>
<organism evidence="14 15">
    <name type="scientific">Candidatus Taylorbacteria bacterium CG10_big_fil_rev_8_21_14_0_10_41_48</name>
    <dbReference type="NCBI Taxonomy" id="1975024"/>
    <lineage>
        <taxon>Bacteria</taxon>
        <taxon>Candidatus Tayloriibacteriota</taxon>
    </lineage>
</organism>
<comment type="function">
    <text evidence="2 10 12">Catalyzes the transfer of a dimethylallyl group onto the adenine at position 37 in tRNAs that read codons beginning with uridine, leading to the formation of N6-(dimethylallyl)adenosine (i(6)A).</text>
</comment>
<dbReference type="EC" id="2.5.1.75" evidence="10"/>
<dbReference type="HAMAP" id="MF_00185">
    <property type="entry name" value="IPP_trans"/>
    <property type="match status" value="1"/>
</dbReference>
<dbReference type="SUPFAM" id="SSF52540">
    <property type="entry name" value="P-loop containing nucleoside triphosphate hydrolases"/>
    <property type="match status" value="1"/>
</dbReference>
<evidence type="ECO:0000256" key="10">
    <source>
        <dbReference type="HAMAP-Rule" id="MF_00185"/>
    </source>
</evidence>
<dbReference type="InterPro" id="IPR018022">
    <property type="entry name" value="IPT"/>
</dbReference>
<reference evidence="15" key="1">
    <citation type="submission" date="2017-09" db="EMBL/GenBank/DDBJ databases">
        <title>Depth-based differentiation of microbial function through sediment-hosted aquifers and enrichment of novel symbionts in the deep terrestrial subsurface.</title>
        <authorList>
            <person name="Probst A.J."/>
            <person name="Ladd B."/>
            <person name="Jarett J.K."/>
            <person name="Geller-Mcgrath D.E."/>
            <person name="Sieber C.M.K."/>
            <person name="Emerson J.B."/>
            <person name="Anantharaman K."/>
            <person name="Thomas B.C."/>
            <person name="Malmstrom R."/>
            <person name="Stieglmeier M."/>
            <person name="Klingl A."/>
            <person name="Woyke T."/>
            <person name="Ryan C.M."/>
            <person name="Banfield J.F."/>
        </authorList>
    </citation>
    <scope>NUCLEOTIDE SEQUENCE [LARGE SCALE GENOMIC DNA]</scope>
</reference>
<evidence type="ECO:0000256" key="11">
    <source>
        <dbReference type="RuleBase" id="RU003783"/>
    </source>
</evidence>
<comment type="catalytic activity">
    <reaction evidence="9 10 11">
        <text>adenosine(37) in tRNA + dimethylallyl diphosphate = N(6)-dimethylallyladenosine(37) in tRNA + diphosphate</text>
        <dbReference type="Rhea" id="RHEA:26482"/>
        <dbReference type="Rhea" id="RHEA-COMP:10162"/>
        <dbReference type="Rhea" id="RHEA-COMP:10375"/>
        <dbReference type="ChEBI" id="CHEBI:33019"/>
        <dbReference type="ChEBI" id="CHEBI:57623"/>
        <dbReference type="ChEBI" id="CHEBI:74411"/>
        <dbReference type="ChEBI" id="CHEBI:74415"/>
        <dbReference type="EC" id="2.5.1.75"/>
    </reaction>
</comment>
<feature type="site" description="Interaction with substrate tRNA" evidence="10">
    <location>
        <position position="126"/>
    </location>
</feature>
<feature type="binding site" evidence="10">
    <location>
        <begin position="12"/>
        <end position="19"/>
    </location>
    <ligand>
        <name>ATP</name>
        <dbReference type="ChEBI" id="CHEBI:30616"/>
    </ligand>
</feature>
<feature type="site" description="Interaction with substrate tRNA" evidence="10">
    <location>
        <position position="103"/>
    </location>
</feature>
<dbReference type="EMBL" id="PFEQ01000013">
    <property type="protein sequence ID" value="PJE74025.1"/>
    <property type="molecule type" value="Genomic_DNA"/>
</dbReference>
<dbReference type="GO" id="GO:0005524">
    <property type="term" value="F:ATP binding"/>
    <property type="evidence" value="ECO:0007669"/>
    <property type="project" value="UniProtKB-UniRule"/>
</dbReference>
<evidence type="ECO:0000256" key="13">
    <source>
        <dbReference type="RuleBase" id="RU003785"/>
    </source>
</evidence>
<evidence type="ECO:0000256" key="2">
    <source>
        <dbReference type="ARBA" id="ARBA00003213"/>
    </source>
</evidence>
<dbReference type="PANTHER" id="PTHR11088">
    <property type="entry name" value="TRNA DIMETHYLALLYLTRANSFERASE"/>
    <property type="match status" value="1"/>
</dbReference>
<keyword evidence="5 10" id="KW-0819">tRNA processing</keyword>
<evidence type="ECO:0000256" key="7">
    <source>
        <dbReference type="ARBA" id="ARBA00022840"/>
    </source>
</evidence>
<dbReference type="Pfam" id="PF01715">
    <property type="entry name" value="IPPT"/>
    <property type="match status" value="1"/>
</dbReference>
<evidence type="ECO:0000256" key="3">
    <source>
        <dbReference type="ARBA" id="ARBA00005842"/>
    </source>
</evidence>
<dbReference type="GO" id="GO:0006400">
    <property type="term" value="P:tRNA modification"/>
    <property type="evidence" value="ECO:0007669"/>
    <property type="project" value="TreeGrafter"/>
</dbReference>
<feature type="region of interest" description="Interaction with substrate tRNA" evidence="10">
    <location>
        <begin position="37"/>
        <end position="40"/>
    </location>
</feature>
<sequence>MKRLPKILVVLGPTATGKSDLAVLLARKFGGEVVSADSRQVYRGLNIGSGKITKKEMRGVPHHMLDVENPKRVYNVEQYRKDAKSSIADILSRGKLPIVCGGTGFYIDVLIHDEQFPNVAPNKTLRTNLAKKPTDLLMKMLVKLDPKRAKVIDPKNKVRIIRAIEIAQTLGSVPKVKRNKHYDVLWIGLELSRTELRKKIHARLVRRMRGDRIVAETRKLHEAGVSWKRLHEFGLEYRHAGLYLQKKLKKTEMLERLENQIVDFSKRQMTWFGRNKNIKWFTPTETKKITAITSRFIKK</sequence>